<evidence type="ECO:0000256" key="1">
    <source>
        <dbReference type="SAM" id="Coils"/>
    </source>
</evidence>
<feature type="coiled-coil region" evidence="1">
    <location>
        <begin position="271"/>
        <end position="595"/>
    </location>
</feature>
<gene>
    <name evidence="2" type="ORF">M9Y10_036961</name>
</gene>
<proteinExistence type="predicted"/>
<dbReference type="EMBL" id="JAPFFF010000062">
    <property type="protein sequence ID" value="KAK8836931.1"/>
    <property type="molecule type" value="Genomic_DNA"/>
</dbReference>
<evidence type="ECO:0000313" key="2">
    <source>
        <dbReference type="EMBL" id="KAK8836931.1"/>
    </source>
</evidence>
<dbReference type="Proteomes" id="UP001470230">
    <property type="component" value="Unassembled WGS sequence"/>
</dbReference>
<organism evidence="2 3">
    <name type="scientific">Tritrichomonas musculus</name>
    <dbReference type="NCBI Taxonomy" id="1915356"/>
    <lineage>
        <taxon>Eukaryota</taxon>
        <taxon>Metamonada</taxon>
        <taxon>Parabasalia</taxon>
        <taxon>Tritrichomonadida</taxon>
        <taxon>Tritrichomonadidae</taxon>
        <taxon>Tritrichomonas</taxon>
    </lineage>
</organism>
<sequence>MSIIDEILELAETEIVNEEDLLFEEEEQLPEFNDYESKIKYLENEIIRIKSQLSQKLIKERESQKEIFDLHQKNKDLKIEYQNKMDELLQKNKENGMKIQILKEDMVKMKNQLNSSQKKDDKKFNKDFIGRASNLLIQCKYKIEELSYEKVEKDSKIKFLEESISKFQNMLKFQLNLTDKELITENFQLNQQIHELKQINKKIEIEYNKKIELLKKNQTKSQSNQFESIDIKNENFQLKKKIDDLVYENRCLKSNTKPSRDESGKDDDIKIASLEENLLKLQERIQNKENELIDQNKNLIEKNRELELKNINLQDEFQRSISETNREKEQKINELNDQIINQKAKENEFINQIKILSKNIDDLNEINQNLKNDFQRAINEKNQENEKLIQQLNEKLITIQSSQKVKENELTNQNEKLIQKNHELEDENKNLRIEFQRLIDETNRENEEKIKQLNESFVVLQNDQKSKENELINQNEKLSQQVQELSEMNQNLKSEFQQSVDEFNQESVDKIAAMEADLSQIRNLLKIKEKSLKLENVQLVQKYTELETQSKKIINGYKLKIEKLNQVKKDDDQKIKFLEENLANVQNQLKLQFQK</sequence>
<accession>A0ABR2GTD9</accession>
<keyword evidence="1" id="KW-0175">Coiled coil</keyword>
<name>A0ABR2GTD9_9EUKA</name>
<protein>
    <recommendedName>
        <fullName evidence="4">Viral A-type inclusion protein</fullName>
    </recommendedName>
</protein>
<feature type="coiled-coil region" evidence="1">
    <location>
        <begin position="8"/>
        <end position="119"/>
    </location>
</feature>
<keyword evidence="3" id="KW-1185">Reference proteome</keyword>
<evidence type="ECO:0008006" key="4">
    <source>
        <dbReference type="Google" id="ProtNLM"/>
    </source>
</evidence>
<reference evidence="2 3" key="1">
    <citation type="submission" date="2024-04" db="EMBL/GenBank/DDBJ databases">
        <title>Tritrichomonas musculus Genome.</title>
        <authorList>
            <person name="Alves-Ferreira E."/>
            <person name="Grigg M."/>
            <person name="Lorenzi H."/>
            <person name="Galac M."/>
        </authorList>
    </citation>
    <scope>NUCLEOTIDE SEQUENCE [LARGE SCALE GENOMIC DNA]</scope>
    <source>
        <strain evidence="2 3">EAF2021</strain>
    </source>
</reference>
<evidence type="ECO:0000313" key="3">
    <source>
        <dbReference type="Proteomes" id="UP001470230"/>
    </source>
</evidence>
<comment type="caution">
    <text evidence="2">The sequence shown here is derived from an EMBL/GenBank/DDBJ whole genome shotgun (WGS) entry which is preliminary data.</text>
</comment>